<keyword evidence="1" id="KW-0472">Membrane</keyword>
<evidence type="ECO:0008006" key="5">
    <source>
        <dbReference type="Google" id="ProtNLM"/>
    </source>
</evidence>
<proteinExistence type="predicted"/>
<evidence type="ECO:0000256" key="1">
    <source>
        <dbReference type="SAM" id="Phobius"/>
    </source>
</evidence>
<feature type="signal peptide" evidence="2">
    <location>
        <begin position="1"/>
        <end position="22"/>
    </location>
</feature>
<protein>
    <recommendedName>
        <fullName evidence="5">Multidrug transporter</fullName>
    </recommendedName>
</protein>
<feature type="transmembrane region" description="Helical" evidence="1">
    <location>
        <begin position="46"/>
        <end position="65"/>
    </location>
</feature>
<dbReference type="Proteomes" id="UP000251800">
    <property type="component" value="Unassembled WGS sequence"/>
</dbReference>
<dbReference type="EMBL" id="QEQK01000007">
    <property type="protein sequence ID" value="PWN55989.1"/>
    <property type="molecule type" value="Genomic_DNA"/>
</dbReference>
<accession>A0A363UKP2</accession>
<comment type="caution">
    <text evidence="3">The sequence shown here is derived from an EMBL/GenBank/DDBJ whole genome shotgun (WGS) entry which is preliminary data.</text>
</comment>
<keyword evidence="1" id="KW-0812">Transmembrane</keyword>
<organism evidence="3 4">
    <name type="scientific">Abyssibacter profundi</name>
    <dbReference type="NCBI Taxonomy" id="2182787"/>
    <lineage>
        <taxon>Bacteria</taxon>
        <taxon>Pseudomonadati</taxon>
        <taxon>Pseudomonadota</taxon>
        <taxon>Gammaproteobacteria</taxon>
        <taxon>Chromatiales</taxon>
        <taxon>Oceanococcaceae</taxon>
        <taxon>Abyssibacter</taxon>
    </lineage>
</organism>
<keyword evidence="4" id="KW-1185">Reference proteome</keyword>
<sequence>MRRVTAIVFATVLGLSATVATAASSASPYEEPTAGAMAFDLLIVRPIGLVTTVAGAGLFVLSVPFSAIQGKSPLDAADTLVVEPARFTFTRPLGVDE</sequence>
<name>A0A363UKP2_9GAMM</name>
<feature type="chain" id="PRO_5017017891" description="Multidrug transporter" evidence="2">
    <location>
        <begin position="23"/>
        <end position="97"/>
    </location>
</feature>
<keyword evidence="1" id="KW-1133">Transmembrane helix</keyword>
<dbReference type="RefSeq" id="WP_109720204.1">
    <property type="nucleotide sequence ID" value="NZ_QEQK01000007.1"/>
</dbReference>
<gene>
    <name evidence="3" type="ORF">DEH80_09210</name>
</gene>
<keyword evidence="2" id="KW-0732">Signal</keyword>
<evidence type="ECO:0000313" key="4">
    <source>
        <dbReference type="Proteomes" id="UP000251800"/>
    </source>
</evidence>
<evidence type="ECO:0000256" key="2">
    <source>
        <dbReference type="SAM" id="SignalP"/>
    </source>
</evidence>
<dbReference type="OrthoDB" id="332175at2"/>
<reference evidence="3 4" key="1">
    <citation type="submission" date="2018-05" db="EMBL/GenBank/DDBJ databases">
        <title>Abyssibacter profundi OUC007T gen. nov., sp. nov, a marine bacterium isolated from seawater of the Mariana Trench.</title>
        <authorList>
            <person name="Zhou S."/>
        </authorList>
    </citation>
    <scope>NUCLEOTIDE SEQUENCE [LARGE SCALE GENOMIC DNA]</scope>
    <source>
        <strain evidence="3 4">OUC007</strain>
    </source>
</reference>
<dbReference type="AlphaFoldDB" id="A0A363UKP2"/>
<evidence type="ECO:0000313" key="3">
    <source>
        <dbReference type="EMBL" id="PWN55989.1"/>
    </source>
</evidence>